<gene>
    <name evidence="5" type="ORF">Ctob_008013</name>
</gene>
<evidence type="ECO:0000256" key="3">
    <source>
        <dbReference type="ARBA" id="ARBA00023002"/>
    </source>
</evidence>
<protein>
    <submittedName>
        <fullName evidence="5">Aspartyl asparaginyl beta-hydroxylase</fullName>
    </submittedName>
</protein>
<dbReference type="GO" id="GO:0016020">
    <property type="term" value="C:membrane"/>
    <property type="evidence" value="ECO:0007669"/>
    <property type="project" value="TreeGrafter"/>
</dbReference>
<dbReference type="Pfam" id="PF05118">
    <property type="entry name" value="Asp_Arg_Hydrox"/>
    <property type="match status" value="1"/>
</dbReference>
<keyword evidence="6" id="KW-1185">Reference proteome</keyword>
<evidence type="ECO:0000256" key="2">
    <source>
        <dbReference type="ARBA" id="ARBA00022964"/>
    </source>
</evidence>
<dbReference type="EMBL" id="JWZX01002969">
    <property type="protein sequence ID" value="KOO25477.1"/>
    <property type="molecule type" value="Genomic_DNA"/>
</dbReference>
<sequence length="115" mass="13064">MPFAFAFFSTLAPKSKIAPHCAPANLRLRVHLPLLVPEPERCGIRVAGETRQWEVGKALIFDDAFEHETWNDGDADRVVLLFDLWHPDLSPEERVAIQAMFADVDDRRRKRAAGL</sequence>
<evidence type="ECO:0000256" key="1">
    <source>
        <dbReference type="ARBA" id="ARBA00007730"/>
    </source>
</evidence>
<dbReference type="Proteomes" id="UP000037460">
    <property type="component" value="Unassembled WGS sequence"/>
</dbReference>
<dbReference type="AlphaFoldDB" id="A0A0M0JGM7"/>
<name>A0A0M0JGM7_9EUKA</name>
<dbReference type="Gene3D" id="2.60.120.330">
    <property type="entry name" value="B-lactam Antibiotic, Isopenicillin N Synthase, Chain"/>
    <property type="match status" value="1"/>
</dbReference>
<keyword evidence="2" id="KW-0223">Dioxygenase</keyword>
<evidence type="ECO:0000259" key="4">
    <source>
        <dbReference type="Pfam" id="PF05118"/>
    </source>
</evidence>
<feature type="domain" description="Aspartyl/asparaginy/proline hydroxylase" evidence="4">
    <location>
        <begin position="3"/>
        <end position="87"/>
    </location>
</feature>
<keyword evidence="3" id="KW-0560">Oxidoreductase</keyword>
<dbReference type="InterPro" id="IPR027443">
    <property type="entry name" value="IPNS-like_sf"/>
</dbReference>
<proteinExistence type="inferred from homology"/>
<dbReference type="GO" id="GO:0051213">
    <property type="term" value="F:dioxygenase activity"/>
    <property type="evidence" value="ECO:0007669"/>
    <property type="project" value="UniProtKB-KW"/>
</dbReference>
<comment type="similarity">
    <text evidence="1">Belongs to the aspartyl/asparaginyl beta-hydroxylase family.</text>
</comment>
<comment type="caution">
    <text evidence="5">The sequence shown here is derived from an EMBL/GenBank/DDBJ whole genome shotgun (WGS) entry which is preliminary data.</text>
</comment>
<dbReference type="PANTHER" id="PTHR46332:SF5">
    <property type="entry name" value="ASPARTATE BETA-HYDROXYLASE DOMAIN CONTAINING 2"/>
    <property type="match status" value="1"/>
</dbReference>
<organism evidence="5 6">
    <name type="scientific">Chrysochromulina tobinii</name>
    <dbReference type="NCBI Taxonomy" id="1460289"/>
    <lineage>
        <taxon>Eukaryota</taxon>
        <taxon>Haptista</taxon>
        <taxon>Haptophyta</taxon>
        <taxon>Prymnesiophyceae</taxon>
        <taxon>Prymnesiales</taxon>
        <taxon>Chrysochromulinaceae</taxon>
        <taxon>Chrysochromulina</taxon>
    </lineage>
</organism>
<dbReference type="SUPFAM" id="SSF51197">
    <property type="entry name" value="Clavaminate synthase-like"/>
    <property type="match status" value="1"/>
</dbReference>
<dbReference type="InterPro" id="IPR007803">
    <property type="entry name" value="Asp/Arg/Pro-Hydrxlase"/>
</dbReference>
<dbReference type="PANTHER" id="PTHR46332">
    <property type="entry name" value="ASPARTATE BETA-HYDROXYLASE DOMAIN-CONTAINING PROTEIN 2"/>
    <property type="match status" value="1"/>
</dbReference>
<evidence type="ECO:0000313" key="6">
    <source>
        <dbReference type="Proteomes" id="UP000037460"/>
    </source>
</evidence>
<dbReference type="InterPro" id="IPR051821">
    <property type="entry name" value="Asp/Asn_beta-hydroxylase"/>
</dbReference>
<dbReference type="OrthoDB" id="438431at2759"/>
<evidence type="ECO:0000313" key="5">
    <source>
        <dbReference type="EMBL" id="KOO25477.1"/>
    </source>
</evidence>
<accession>A0A0M0JGM7</accession>
<reference evidence="6" key="1">
    <citation type="journal article" date="2015" name="PLoS Genet.">
        <title>Genome Sequence and Transcriptome Analyses of Chrysochromulina tobin: Metabolic Tools for Enhanced Algal Fitness in the Prominent Order Prymnesiales (Haptophyceae).</title>
        <authorList>
            <person name="Hovde B.T."/>
            <person name="Deodato C.R."/>
            <person name="Hunsperger H.M."/>
            <person name="Ryken S.A."/>
            <person name="Yost W."/>
            <person name="Jha R.K."/>
            <person name="Patterson J."/>
            <person name="Monnat R.J. Jr."/>
            <person name="Barlow S.B."/>
            <person name="Starkenburg S.R."/>
            <person name="Cattolico R.A."/>
        </authorList>
    </citation>
    <scope>NUCLEOTIDE SEQUENCE</scope>
    <source>
        <strain evidence="6">CCMP291</strain>
    </source>
</reference>